<dbReference type="Proteomes" id="UP000199820">
    <property type="component" value="Unassembled WGS sequence"/>
</dbReference>
<dbReference type="AlphaFoldDB" id="A0A1I0CI82"/>
<dbReference type="InterPro" id="IPR024185">
    <property type="entry name" value="FTHF_cligase-like_sf"/>
</dbReference>
<dbReference type="SUPFAM" id="SSF100950">
    <property type="entry name" value="NagB/RpiA/CoA transferase-like"/>
    <property type="match status" value="1"/>
</dbReference>
<dbReference type="GO" id="GO:0016491">
    <property type="term" value="F:oxidoreductase activity"/>
    <property type="evidence" value="ECO:0007669"/>
    <property type="project" value="UniProtKB-KW"/>
</dbReference>
<dbReference type="Gene3D" id="3.30.70.2700">
    <property type="match status" value="1"/>
</dbReference>
<dbReference type="PANTHER" id="PTHR42842:SF3">
    <property type="entry name" value="FAD_NAD(P)-BINDING OXIDOREDUCTASE FAMILY PROTEIN"/>
    <property type="match status" value="1"/>
</dbReference>
<evidence type="ECO:0000256" key="1">
    <source>
        <dbReference type="ARBA" id="ARBA00022630"/>
    </source>
</evidence>
<dbReference type="InterPro" id="IPR037171">
    <property type="entry name" value="NagB/RpiA_transferase-like"/>
</dbReference>
<dbReference type="Pfam" id="PF01812">
    <property type="entry name" value="5-FTHF_cyc-lig"/>
    <property type="match status" value="1"/>
</dbReference>
<evidence type="ECO:0000313" key="6">
    <source>
        <dbReference type="Proteomes" id="UP000199820"/>
    </source>
</evidence>
<evidence type="ECO:0000256" key="2">
    <source>
        <dbReference type="ARBA" id="ARBA00023002"/>
    </source>
</evidence>
<dbReference type="Gene3D" id="3.50.50.60">
    <property type="entry name" value="FAD/NAD(P)-binding domain"/>
    <property type="match status" value="2"/>
</dbReference>
<evidence type="ECO:0000259" key="4">
    <source>
        <dbReference type="Pfam" id="PF21688"/>
    </source>
</evidence>
<evidence type="ECO:0008006" key="7">
    <source>
        <dbReference type="Google" id="ProtNLM"/>
    </source>
</evidence>
<dbReference type="Gene3D" id="3.40.50.10420">
    <property type="entry name" value="NagB/RpiA/CoA transferase-like"/>
    <property type="match status" value="1"/>
</dbReference>
<dbReference type="InterPro" id="IPR028348">
    <property type="entry name" value="FAD-binding_protein"/>
</dbReference>
<dbReference type="STRING" id="1526.SAMN02910262_00562"/>
<dbReference type="OrthoDB" id="9772594at2"/>
<dbReference type="InterPro" id="IPR002698">
    <property type="entry name" value="FTHF_cligase"/>
</dbReference>
<evidence type="ECO:0000259" key="3">
    <source>
        <dbReference type="Pfam" id="PF00890"/>
    </source>
</evidence>
<keyword evidence="1" id="KW-0285">Flavoprotein</keyword>
<name>A0A1I0CI82_9FIRM</name>
<accession>A0A1I0CI82</accession>
<sequence>MIRISQLRMSISYTEEDLRRKAAKILNIPEDRISEIHLIRRSLDARKKEDIHYSFALNLSVRGDEAAIVRKCRDRSVSVSRDRAYQFPLPGPKVMKTRPVIIGFGPAGMTAALNLARAGYRPIVLERGQKVEKRTEDVRAFWEGGPLDPESNVQFGEGGAGTFSDGKLNTMVKDPLGRNREVLKMFAEAGADPDICYVNNPHIGTDVLIGVVRNIRKEILALGGEIRFGTKFSGLLTENDADGNRRVSGVMLSTGEVIPAETVILAIGHSARDTFQLLNGQELGMEPKPFAVGVRVQHPQSMINQSQYGRAEAGEFGEASYKLTYTAANGRGVYSFCMCPGGIVVNASSEKGMLAVNGMSNSRRDSGTANSAIIVTVRPEDFEGDDVLRGMSFQQRLEKAAYEAGNGAIPVQLLEDFRKSRISDHFGEVKPVFGGKYTFGDVRHIFPDEIAESLTEGMDHFGRIIEGFDRPDTVIAGVESRTSSPVRIPRDKDSLESVACRGLFPCGEGAGYAGGITSAAMDGLKCAEKIAEQYSPGNALITKKDLRAEVAERRKNTSEEDRAQWKKGLLENLTQIMDDVLGDGKTVYAYVSVHGEADTEGIIRHLLKRGIRVAVPRVEKDAAGKTMHFYYISGPQDLERGGFDLLEPKSGCEQADDKTCPVITPGVAFCDEGWRCGYGGGFYDRFFAAEPDHKRIAIAYEQQFFDTVPHADFDLRPDRIVTEKRILRFDESPEKSRKTSD</sequence>
<dbReference type="PANTHER" id="PTHR42842">
    <property type="entry name" value="FAD/NAD(P)-BINDING OXIDOREDUCTASE"/>
    <property type="match status" value="1"/>
</dbReference>
<dbReference type="Pfam" id="PF21688">
    <property type="entry name" value="FAD-depend_C"/>
    <property type="match status" value="1"/>
</dbReference>
<dbReference type="eggNOG" id="COG2509">
    <property type="taxonomic scope" value="Bacteria"/>
</dbReference>
<organism evidence="5 6">
    <name type="scientific">[Clostridium] aminophilum</name>
    <dbReference type="NCBI Taxonomy" id="1526"/>
    <lineage>
        <taxon>Bacteria</taxon>
        <taxon>Bacillati</taxon>
        <taxon>Bacillota</taxon>
        <taxon>Clostridia</taxon>
        <taxon>Lachnospirales</taxon>
        <taxon>Lachnospiraceae</taxon>
    </lineage>
</organism>
<dbReference type="eggNOG" id="COG0212">
    <property type="taxonomic scope" value="Bacteria"/>
</dbReference>
<proteinExistence type="predicted"/>
<dbReference type="InterPro" id="IPR049516">
    <property type="entry name" value="FAD-depend_C"/>
</dbReference>
<feature type="domain" description="FAD-dependent protein C-terminal" evidence="4">
    <location>
        <begin position="289"/>
        <end position="482"/>
    </location>
</feature>
<feature type="domain" description="FAD-dependent oxidoreductase 2 FAD-binding" evidence="3">
    <location>
        <begin position="100"/>
        <end position="131"/>
    </location>
</feature>
<dbReference type="InterPro" id="IPR003953">
    <property type="entry name" value="FAD-dep_OxRdtase_2_FAD-bd"/>
</dbReference>
<gene>
    <name evidence="5" type="ORF">SAMN04487771_100763</name>
</gene>
<keyword evidence="6" id="KW-1185">Reference proteome</keyword>
<reference evidence="5 6" key="1">
    <citation type="submission" date="2016-10" db="EMBL/GenBank/DDBJ databases">
        <authorList>
            <person name="de Groot N.N."/>
        </authorList>
    </citation>
    <scope>NUCLEOTIDE SEQUENCE [LARGE SCALE GENOMIC DNA]</scope>
    <source>
        <strain evidence="5 6">KH1P1</strain>
    </source>
</reference>
<dbReference type="SUPFAM" id="SSF51905">
    <property type="entry name" value="FAD/NAD(P)-binding domain"/>
    <property type="match status" value="1"/>
</dbReference>
<protein>
    <recommendedName>
        <fullName evidence="7">5-formyltetrahydrofolate cyclo-ligase</fullName>
    </recommendedName>
</protein>
<dbReference type="PRINTS" id="PR00469">
    <property type="entry name" value="PNDRDTASEII"/>
</dbReference>
<dbReference type="Pfam" id="PF00890">
    <property type="entry name" value="FAD_binding_2"/>
    <property type="match status" value="1"/>
</dbReference>
<dbReference type="InterPro" id="IPR036188">
    <property type="entry name" value="FAD/NAD-bd_sf"/>
</dbReference>
<keyword evidence="2" id="KW-0560">Oxidoreductase</keyword>
<dbReference type="EMBL" id="FOIL01000007">
    <property type="protein sequence ID" value="SET19329.1"/>
    <property type="molecule type" value="Genomic_DNA"/>
</dbReference>
<dbReference type="NCBIfam" id="TIGR02727">
    <property type="entry name" value="MTHFS_bact"/>
    <property type="match status" value="1"/>
</dbReference>
<evidence type="ECO:0000313" key="5">
    <source>
        <dbReference type="EMBL" id="SET19329.1"/>
    </source>
</evidence>